<dbReference type="Gene3D" id="3.40.390.10">
    <property type="entry name" value="Collagenase (Catalytic Domain)"/>
    <property type="match status" value="1"/>
</dbReference>
<evidence type="ECO:0000259" key="1">
    <source>
        <dbReference type="Pfam" id="PF16313"/>
    </source>
</evidence>
<dbReference type="InterPro" id="IPR033413">
    <property type="entry name" value="DUF5117"/>
</dbReference>
<dbReference type="PANTHER" id="PTHR38478">
    <property type="entry name" value="PEPTIDASE M1A AND M12B"/>
    <property type="match status" value="1"/>
</dbReference>
<dbReference type="InterPro" id="IPR033428">
    <property type="entry name" value="DUF5118"/>
</dbReference>
<evidence type="ECO:0000313" key="4">
    <source>
        <dbReference type="EMBL" id="ATA94589.1"/>
    </source>
</evidence>
<dbReference type="InterPro" id="IPR034032">
    <property type="entry name" value="Zn_MMP-like_bac"/>
</dbReference>
<feature type="domain" description="EcxA zinc-binding" evidence="1">
    <location>
        <begin position="439"/>
        <end position="759"/>
    </location>
</feature>
<dbReference type="AlphaFoldDB" id="A0AAC9Z414"/>
<accession>A0AAC9Z414</accession>
<dbReference type="Pfam" id="PF17162">
    <property type="entry name" value="DUF5118"/>
    <property type="match status" value="1"/>
</dbReference>
<name>A0AAC9Z414_9FLAO</name>
<dbReference type="InterPro" id="IPR032534">
    <property type="entry name" value="EcxA_zinc-bd"/>
</dbReference>
<organism evidence="4 5">
    <name type="scientific">Capnocytophaga canimorsus</name>
    <dbReference type="NCBI Taxonomy" id="28188"/>
    <lineage>
        <taxon>Bacteria</taxon>
        <taxon>Pseudomonadati</taxon>
        <taxon>Bacteroidota</taxon>
        <taxon>Flavobacteriia</taxon>
        <taxon>Flavobacteriales</taxon>
        <taxon>Flavobacteriaceae</taxon>
        <taxon>Capnocytophaga</taxon>
    </lineage>
</organism>
<proteinExistence type="predicted"/>
<gene>
    <name evidence="4" type="ORF">CGC54_09715</name>
</gene>
<dbReference type="InterPro" id="IPR024079">
    <property type="entry name" value="MetalloPept_cat_dom_sf"/>
</dbReference>
<sequence length="868" mass="100543">MFNLLFLQSFKSSKNKMIVRKRFLLTFFLFFVNFFVFAQVAKKSGVQKNELSKKDSTQTQKEKAYQDLLNKASVSKGMFNVIRKGNDYYFEIPNALLDREFMIVNKISQVPMQLNEAGINKGMNFENKIIVFEKDTLSKKLWVKTHEPMISSPKEDAITQSVQDNFGLSVLEFFDIHTYNTDSTAVVVKVNKVFDGKEKSFNDVLTHTGLGGSVKSSLSFIRSMKSFPENIVVRSDLSTSVNEGGGNVPITIGVTSNLVLLPKEPMKPRFEDERVGYFTQKRWFFNDEQHALEKRKIVTRWRIEPHLHQIDNYLRGELVEPQKPIVFYIDPATPKKWRKYIMQGVNDWNKAFERAGFKNAIMAKEVDKNDTNFDIDDVRYSSITYVASPKANAMGPSVVDPRSGEIIESDVIWWHNVMAILHNWMRVQTGASNPKVRGNHFDDEQMGESIRFVSSHEIGHTLGLKHNMGASYAYAVDSLRSASFIKKNGISTSIMDYARYNYVAQPQDNVPALNPEIGEYDKYAIEWGYRWFPDEEKAYVTLRKFIDERCQNPLYFYGEQQNSQNVIDPRSQSEDLGDNSVKASEYGLKNLQFVLNHLLEWTAQENQNYYKTGKLYTEIINQWQLYNRHVLSNVGGMYLNNMVFSDGQNNYQAVPYHLQKQAVDYLNKNVFSIPEWLFFNKEILEKTYPIKDTPIGNYETSAYALAREYQYAILYEVFDDERLLRLMEAQWVTSQQEKTYSVEELFADVRNHIFAKTRKRKSLSVLERMTQKNYVDGLIISIQKLFEKTSKKTLIEPESNAHRCGHSCNDTHLNAINFSSMKRVSEVTSLKRQELRTILKMIKGKGGDKSTKAHYQDLIIRIEQELGK</sequence>
<evidence type="ECO:0000259" key="3">
    <source>
        <dbReference type="Pfam" id="PF17162"/>
    </source>
</evidence>
<dbReference type="SUPFAM" id="SSF55486">
    <property type="entry name" value="Metalloproteases ('zincins'), catalytic domain"/>
    <property type="match status" value="1"/>
</dbReference>
<keyword evidence="4" id="KW-0645">Protease</keyword>
<dbReference type="EMBL" id="CP022389">
    <property type="protein sequence ID" value="ATA94589.1"/>
    <property type="molecule type" value="Genomic_DNA"/>
</dbReference>
<dbReference type="Pfam" id="PF17148">
    <property type="entry name" value="DUF5117"/>
    <property type="match status" value="1"/>
</dbReference>
<feature type="domain" description="DUF5118" evidence="3">
    <location>
        <begin position="63"/>
        <end position="110"/>
    </location>
</feature>
<keyword evidence="4" id="KW-0378">Hydrolase</keyword>
<evidence type="ECO:0000259" key="2">
    <source>
        <dbReference type="Pfam" id="PF17148"/>
    </source>
</evidence>
<protein>
    <submittedName>
        <fullName evidence="4">Metalloprotease</fullName>
    </submittedName>
</protein>
<dbReference type="GO" id="GO:0008237">
    <property type="term" value="F:metallopeptidase activity"/>
    <property type="evidence" value="ECO:0007669"/>
    <property type="project" value="UniProtKB-KW"/>
</dbReference>
<dbReference type="PANTHER" id="PTHR38478:SF1">
    <property type="entry name" value="ZINC DEPENDENT METALLOPROTEASE DOMAIN LIPOPROTEIN"/>
    <property type="match status" value="1"/>
</dbReference>
<keyword evidence="4" id="KW-0482">Metalloprotease</keyword>
<reference evidence="5" key="1">
    <citation type="submission" date="2017-06" db="EMBL/GenBank/DDBJ databases">
        <title>Capnocytophaga spp. assemblies.</title>
        <authorList>
            <person name="Gulvik C.A."/>
        </authorList>
    </citation>
    <scope>NUCLEOTIDE SEQUENCE [LARGE SCALE GENOMIC DNA]</scope>
    <source>
        <strain evidence="5">H3936</strain>
    </source>
</reference>
<dbReference type="CDD" id="cd04276">
    <property type="entry name" value="ZnMc_MMP_like_2"/>
    <property type="match status" value="1"/>
</dbReference>
<dbReference type="RefSeq" id="WP_095919949.1">
    <property type="nucleotide sequence ID" value="NZ_CP022389.1"/>
</dbReference>
<feature type="domain" description="DUF5117" evidence="2">
    <location>
        <begin position="122"/>
        <end position="306"/>
    </location>
</feature>
<evidence type="ECO:0000313" key="5">
    <source>
        <dbReference type="Proteomes" id="UP000243753"/>
    </source>
</evidence>
<dbReference type="Proteomes" id="UP000243753">
    <property type="component" value="Chromosome"/>
</dbReference>
<dbReference type="Pfam" id="PF16313">
    <property type="entry name" value="DUF4953"/>
    <property type="match status" value="1"/>
</dbReference>